<evidence type="ECO:0000256" key="3">
    <source>
        <dbReference type="ARBA" id="ARBA00022448"/>
    </source>
</evidence>
<reference evidence="8 9" key="1">
    <citation type="submission" date="2011-06" db="EMBL/GenBank/DDBJ databases">
        <title>The draft genome of Thiorhodococcus drewsii AZ1.</title>
        <authorList>
            <consortium name="US DOE Joint Genome Institute (JGI-PGF)"/>
            <person name="Lucas S."/>
            <person name="Han J."/>
            <person name="Lapidus A."/>
            <person name="Cheng J.-F."/>
            <person name="Goodwin L."/>
            <person name="Pitluck S."/>
            <person name="Peters L."/>
            <person name="Land M.L."/>
            <person name="Hauser L."/>
            <person name="Vogl K."/>
            <person name="Liu Z."/>
            <person name="Imhoff J."/>
            <person name="Thiel V."/>
            <person name="Frigaard N.-U."/>
            <person name="Bryant D.A."/>
            <person name="Woyke T.J."/>
        </authorList>
    </citation>
    <scope>NUCLEOTIDE SEQUENCE [LARGE SCALE GENOMIC DNA]</scope>
    <source>
        <strain evidence="8 9">AZ1</strain>
    </source>
</reference>
<feature type="coiled-coil region" evidence="4">
    <location>
        <begin position="95"/>
        <end position="155"/>
    </location>
</feature>
<gene>
    <name evidence="8" type="ORF">ThidrDRAFT_3508</name>
</gene>
<dbReference type="InterPro" id="IPR058792">
    <property type="entry name" value="Beta-barrel_RND_2"/>
</dbReference>
<evidence type="ECO:0000256" key="1">
    <source>
        <dbReference type="ARBA" id="ARBA00004196"/>
    </source>
</evidence>
<evidence type="ECO:0000259" key="7">
    <source>
        <dbReference type="Pfam" id="PF25967"/>
    </source>
</evidence>
<feature type="domain" description="CusB-like beta-barrel" evidence="6">
    <location>
        <begin position="206"/>
        <end position="269"/>
    </location>
</feature>
<dbReference type="Pfam" id="PF25967">
    <property type="entry name" value="RND-MFP_C"/>
    <property type="match status" value="1"/>
</dbReference>
<keyword evidence="3" id="KW-0813">Transport</keyword>
<dbReference type="PATRIC" id="fig|765913.3.peg.3576"/>
<dbReference type="Gene3D" id="2.40.30.170">
    <property type="match status" value="1"/>
</dbReference>
<feature type="domain" description="Multidrug resistance protein MdtA-like C-terminal permuted SH3" evidence="7">
    <location>
        <begin position="276"/>
        <end position="336"/>
    </location>
</feature>
<name>G2E5E5_9GAMM</name>
<dbReference type="STRING" id="765913.ThidrDRAFT_3508"/>
<dbReference type="GO" id="GO:1990281">
    <property type="term" value="C:efflux pump complex"/>
    <property type="evidence" value="ECO:0007669"/>
    <property type="project" value="TreeGrafter"/>
</dbReference>
<dbReference type="EMBL" id="AFWT01000031">
    <property type="protein sequence ID" value="EGV28730.1"/>
    <property type="molecule type" value="Genomic_DNA"/>
</dbReference>
<keyword evidence="4" id="KW-0175">Coiled coil</keyword>
<keyword evidence="9" id="KW-1185">Reference proteome</keyword>
<dbReference type="PANTHER" id="PTHR30469:SF16">
    <property type="entry name" value="HAE1 FAMILY EFFLUX PUMP MFP COMPONENT"/>
    <property type="match status" value="1"/>
</dbReference>
<dbReference type="AlphaFoldDB" id="G2E5E5"/>
<dbReference type="Gene3D" id="2.40.420.20">
    <property type="match status" value="1"/>
</dbReference>
<evidence type="ECO:0000313" key="8">
    <source>
        <dbReference type="EMBL" id="EGV28730.1"/>
    </source>
</evidence>
<dbReference type="SUPFAM" id="SSF111369">
    <property type="entry name" value="HlyD-like secretion proteins"/>
    <property type="match status" value="1"/>
</dbReference>
<comment type="similarity">
    <text evidence="2">Belongs to the membrane fusion protein (MFP) (TC 8.A.1) family.</text>
</comment>
<dbReference type="NCBIfam" id="TIGR01730">
    <property type="entry name" value="RND_mfp"/>
    <property type="match status" value="1"/>
</dbReference>
<accession>G2E5E5</accession>
<sequence>MRHLDSLLLIHGLPLAILLCGTLCMVPVGRAAPADGVVVMVAEVQRQTLAEPVEALGTLQANESVAITSNVTETISALHFDDGQRVRAGDLLVEMTNAEEHALLEEARVRAAEAERQFRRVKSLVAQGSASESLLDERRRDLDAARAMLVALESRLADRVVKAPFNGVLGLRNVSQGALVEPGDLITTLDDDSRMKLDFSIASVFLGALSPGMTISAKTAAFPERVFKGQVTGIDSRIDPVTRSVKVRALIPNADGRLKPGLLMQVELRINQRETLVIPEAAVQHRGEEHFVMRVSRGEAGPVAERRAIATGTRQAGVVEVLSGLDLGDRVVTDGNEKVRPGQLLRILSKAGQARPEALTMEASP</sequence>
<protein>
    <submittedName>
        <fullName evidence="8">Efflux transporter, RND family, MFP subunit</fullName>
    </submittedName>
</protein>
<organism evidence="8 9">
    <name type="scientific">Thiorhodococcus drewsii AZ1</name>
    <dbReference type="NCBI Taxonomy" id="765913"/>
    <lineage>
        <taxon>Bacteria</taxon>
        <taxon>Pseudomonadati</taxon>
        <taxon>Pseudomonadota</taxon>
        <taxon>Gammaproteobacteria</taxon>
        <taxon>Chromatiales</taxon>
        <taxon>Chromatiaceae</taxon>
        <taxon>Thiorhodococcus</taxon>
    </lineage>
</organism>
<evidence type="ECO:0000256" key="2">
    <source>
        <dbReference type="ARBA" id="ARBA00009477"/>
    </source>
</evidence>
<dbReference type="Pfam" id="PF25917">
    <property type="entry name" value="BSH_RND"/>
    <property type="match status" value="1"/>
</dbReference>
<dbReference type="Proteomes" id="UP000004200">
    <property type="component" value="Unassembled WGS sequence"/>
</dbReference>
<dbReference type="InterPro" id="IPR058625">
    <property type="entry name" value="MdtA-like_BSH"/>
</dbReference>
<dbReference type="GO" id="GO:0015562">
    <property type="term" value="F:efflux transmembrane transporter activity"/>
    <property type="evidence" value="ECO:0007669"/>
    <property type="project" value="TreeGrafter"/>
</dbReference>
<dbReference type="eggNOG" id="COG0845">
    <property type="taxonomic scope" value="Bacteria"/>
</dbReference>
<comment type="subcellular location">
    <subcellularLocation>
        <location evidence="1">Cell envelope</location>
    </subcellularLocation>
</comment>
<dbReference type="Gene3D" id="2.40.50.100">
    <property type="match status" value="1"/>
</dbReference>
<dbReference type="FunFam" id="2.40.30.170:FF:000010">
    <property type="entry name" value="Efflux RND transporter periplasmic adaptor subunit"/>
    <property type="match status" value="1"/>
</dbReference>
<evidence type="ECO:0000313" key="9">
    <source>
        <dbReference type="Proteomes" id="UP000004200"/>
    </source>
</evidence>
<evidence type="ECO:0000259" key="5">
    <source>
        <dbReference type="Pfam" id="PF25917"/>
    </source>
</evidence>
<evidence type="ECO:0000256" key="4">
    <source>
        <dbReference type="SAM" id="Coils"/>
    </source>
</evidence>
<dbReference type="InterPro" id="IPR006143">
    <property type="entry name" value="RND_pump_MFP"/>
</dbReference>
<feature type="domain" description="Multidrug resistance protein MdtA-like barrel-sandwich hybrid" evidence="5">
    <location>
        <begin position="64"/>
        <end position="184"/>
    </location>
</feature>
<dbReference type="InterPro" id="IPR058627">
    <property type="entry name" value="MdtA-like_C"/>
</dbReference>
<proteinExistence type="inferred from homology"/>
<comment type="caution">
    <text evidence="8">The sequence shown here is derived from an EMBL/GenBank/DDBJ whole genome shotgun (WGS) entry which is preliminary data.</text>
</comment>
<dbReference type="Pfam" id="PF25954">
    <property type="entry name" value="Beta-barrel_RND_2"/>
    <property type="match status" value="1"/>
</dbReference>
<dbReference type="PANTHER" id="PTHR30469">
    <property type="entry name" value="MULTIDRUG RESISTANCE PROTEIN MDTA"/>
    <property type="match status" value="1"/>
</dbReference>
<evidence type="ECO:0000259" key="6">
    <source>
        <dbReference type="Pfam" id="PF25954"/>
    </source>
</evidence>
<dbReference type="Gene3D" id="1.10.287.470">
    <property type="entry name" value="Helix hairpin bin"/>
    <property type="match status" value="1"/>
</dbReference>